<reference evidence="1" key="1">
    <citation type="submission" date="2018-02" db="EMBL/GenBank/DDBJ databases">
        <title>Rhizophora mucronata_Transcriptome.</title>
        <authorList>
            <person name="Meera S.P."/>
            <person name="Sreeshan A."/>
            <person name="Augustine A."/>
        </authorList>
    </citation>
    <scope>NUCLEOTIDE SEQUENCE</scope>
    <source>
        <tissue evidence="1">Leaf</tissue>
    </source>
</reference>
<protein>
    <submittedName>
        <fullName evidence="1">Uncharacterized protein</fullName>
    </submittedName>
</protein>
<evidence type="ECO:0000313" key="1">
    <source>
        <dbReference type="EMBL" id="MBX65904.1"/>
    </source>
</evidence>
<dbReference type="EMBL" id="GGEC01085420">
    <property type="protein sequence ID" value="MBX65904.1"/>
    <property type="molecule type" value="Transcribed_RNA"/>
</dbReference>
<dbReference type="AlphaFoldDB" id="A0A2P2QG73"/>
<proteinExistence type="predicted"/>
<sequence length="28" mass="3083">MAKTITSEVTCQRLTGQKCDKGVFLPVK</sequence>
<name>A0A2P2QG73_RHIMU</name>
<organism evidence="1">
    <name type="scientific">Rhizophora mucronata</name>
    <name type="common">Asiatic mangrove</name>
    <dbReference type="NCBI Taxonomy" id="61149"/>
    <lineage>
        <taxon>Eukaryota</taxon>
        <taxon>Viridiplantae</taxon>
        <taxon>Streptophyta</taxon>
        <taxon>Embryophyta</taxon>
        <taxon>Tracheophyta</taxon>
        <taxon>Spermatophyta</taxon>
        <taxon>Magnoliopsida</taxon>
        <taxon>eudicotyledons</taxon>
        <taxon>Gunneridae</taxon>
        <taxon>Pentapetalae</taxon>
        <taxon>rosids</taxon>
        <taxon>fabids</taxon>
        <taxon>Malpighiales</taxon>
        <taxon>Rhizophoraceae</taxon>
        <taxon>Rhizophora</taxon>
    </lineage>
</organism>
<accession>A0A2P2QG73</accession>